<dbReference type="InterPro" id="IPR051283">
    <property type="entry name" value="Sec_Metabolite_Acyltrans"/>
</dbReference>
<dbReference type="STRING" id="1367422.A0A178ZW30"/>
<evidence type="ECO:0000256" key="3">
    <source>
        <dbReference type="SAM" id="MobiDB-lite"/>
    </source>
</evidence>
<evidence type="ECO:0000259" key="4">
    <source>
        <dbReference type="Pfam" id="PF22664"/>
    </source>
</evidence>
<evidence type="ECO:0000256" key="1">
    <source>
        <dbReference type="ARBA" id="ARBA00022679"/>
    </source>
</evidence>
<keyword evidence="1" id="KW-0808">Transferase</keyword>
<dbReference type="Proteomes" id="UP000078343">
    <property type="component" value="Unassembled WGS sequence"/>
</dbReference>
<keyword evidence="2" id="KW-0012">Acyltransferase</keyword>
<comment type="caution">
    <text evidence="5">The sequence shown here is derived from an EMBL/GenBank/DDBJ whole genome shotgun (WGS) entry which is preliminary data.</text>
</comment>
<dbReference type="InterPro" id="IPR054710">
    <property type="entry name" value="Tri101-like_N"/>
</dbReference>
<feature type="region of interest" description="Disordered" evidence="3">
    <location>
        <begin position="206"/>
        <end position="233"/>
    </location>
</feature>
<evidence type="ECO:0000313" key="6">
    <source>
        <dbReference type="Proteomes" id="UP000078343"/>
    </source>
</evidence>
<organism evidence="5 6">
    <name type="scientific">Fonsecaea erecta</name>
    <dbReference type="NCBI Taxonomy" id="1367422"/>
    <lineage>
        <taxon>Eukaryota</taxon>
        <taxon>Fungi</taxon>
        <taxon>Dikarya</taxon>
        <taxon>Ascomycota</taxon>
        <taxon>Pezizomycotina</taxon>
        <taxon>Eurotiomycetes</taxon>
        <taxon>Chaetothyriomycetidae</taxon>
        <taxon>Chaetothyriales</taxon>
        <taxon>Herpotrichiellaceae</taxon>
        <taxon>Fonsecaea</taxon>
    </lineage>
</organism>
<dbReference type="AlphaFoldDB" id="A0A178ZW30"/>
<keyword evidence="6" id="KW-1185">Reference proteome</keyword>
<feature type="domain" description="Trichothecene 3-O-acetyltransferase-like N-terminal" evidence="4">
    <location>
        <begin position="20"/>
        <end position="174"/>
    </location>
</feature>
<dbReference type="EMBL" id="LVYI01000002">
    <property type="protein sequence ID" value="OAP63636.1"/>
    <property type="molecule type" value="Genomic_DNA"/>
</dbReference>
<dbReference type="PANTHER" id="PTHR31896">
    <property type="entry name" value="FAMILY REGULATORY PROTEIN, PUTATIVE (AFU_ORTHOLOGUE AFUA_3G14730)-RELATED"/>
    <property type="match status" value="1"/>
</dbReference>
<dbReference type="Pfam" id="PF22664">
    <property type="entry name" value="TRI-like_N"/>
    <property type="match status" value="1"/>
</dbReference>
<name>A0A178ZW30_9EURO</name>
<proteinExistence type="predicted"/>
<dbReference type="GO" id="GO:0016746">
    <property type="term" value="F:acyltransferase activity"/>
    <property type="evidence" value="ECO:0007669"/>
    <property type="project" value="UniProtKB-KW"/>
</dbReference>
<reference evidence="5 6" key="1">
    <citation type="submission" date="2016-04" db="EMBL/GenBank/DDBJ databases">
        <title>Draft genome of Fonsecaea erecta CBS 125763.</title>
        <authorList>
            <person name="Weiss V.A."/>
            <person name="Vicente V.A."/>
            <person name="Raittz R.T."/>
            <person name="Moreno L.F."/>
            <person name="De Souza E.M."/>
            <person name="Pedrosa F.O."/>
            <person name="Steffens M.B."/>
            <person name="Faoro H."/>
            <person name="Tadra-Sfeir M.Z."/>
            <person name="Najafzadeh M.J."/>
            <person name="Felipe M.S."/>
            <person name="Teixeira M."/>
            <person name="Sun J."/>
            <person name="Xi L."/>
            <person name="Gomes R."/>
            <person name="De Azevedo C.M."/>
            <person name="Salgado C.G."/>
            <person name="Da Silva M.B."/>
            <person name="Nascimento M.F."/>
            <person name="Queiroz-Telles F."/>
            <person name="Attili D.S."/>
            <person name="Gorbushina A."/>
        </authorList>
    </citation>
    <scope>NUCLEOTIDE SEQUENCE [LARGE SCALE GENOMIC DNA]</scope>
    <source>
        <strain evidence="5 6">CBS 125763</strain>
    </source>
</reference>
<evidence type="ECO:0000313" key="5">
    <source>
        <dbReference type="EMBL" id="OAP63636.1"/>
    </source>
</evidence>
<gene>
    <name evidence="5" type="ORF">AYL99_02863</name>
</gene>
<protein>
    <recommendedName>
        <fullName evidence="4">Trichothecene 3-O-acetyltransferase-like N-terminal domain-containing protein</fullName>
    </recommendedName>
</protein>
<dbReference type="Gene3D" id="3.30.559.10">
    <property type="entry name" value="Chloramphenicol acetyltransferase-like domain"/>
    <property type="match status" value="2"/>
</dbReference>
<sequence length="462" mass="50771">MTSNNIRQPGIFGQMCWDTYTIGVLGFRTATDSTPAVITKALDRAALKLLEAYPFLTGQVINEGRSSTSSGTYKIVPYAPHSAGRSPVRPKDCTQLCPSYDEILQAHAPFSMLDGSVICPMRGMGYVYDQTVELPVFIIQANFIRGGLLLCFASMHNALDMNGQGVLIRQFAAAMRGEDFDPQLVAAGNQDADSIVPMLKDGEKGLSHEEMRAPSSQIPAASPVPAPPPQEQPTQAASWAYWRFPQDKVAELKKLAMSCSTKQVSTNDAITALYTQRLTAVRVAGGRVSPDESIRCLRAADARARLDPPVPEGYLGHLVGLAYTEWPAARTVVESPLSTVASDLRQSLQKVDDHYIRSLATLISRTEDKRAIFYGARKQLAKDIFISSWAQMDLAQTCDFGRLLGGKPDFVRRAKLDELPDLSYIMPKDKQGDMALGACLFKADMDSLEKDEVWNQYTRYVG</sequence>
<feature type="compositionally biased region" description="Pro residues" evidence="3">
    <location>
        <begin position="222"/>
        <end position="231"/>
    </location>
</feature>
<evidence type="ECO:0000256" key="2">
    <source>
        <dbReference type="ARBA" id="ARBA00023315"/>
    </source>
</evidence>
<dbReference type="OrthoDB" id="1862401at2759"/>
<dbReference type="InterPro" id="IPR023213">
    <property type="entry name" value="CAT-like_dom_sf"/>
</dbReference>
<dbReference type="GeneID" id="30007033"/>
<dbReference type="RefSeq" id="XP_018697003.1">
    <property type="nucleotide sequence ID" value="XM_018834379.1"/>
</dbReference>
<accession>A0A178ZW30</accession>
<dbReference type="PANTHER" id="PTHR31896:SF64">
    <property type="entry name" value="TRICHOTHECENE 3-O-ACETYLTRANSFERASE"/>
    <property type="match status" value="1"/>
</dbReference>